<protein>
    <recommendedName>
        <fullName evidence="6">Thioesterase-like superfamily protein</fullName>
    </recommendedName>
</protein>
<dbReference type="EMBL" id="BCTB01000002">
    <property type="protein sequence ID" value="GAT13237.1"/>
    <property type="molecule type" value="Genomic_DNA"/>
</dbReference>
<dbReference type="Pfam" id="PF13622">
    <property type="entry name" value="4HBT_3"/>
    <property type="match status" value="1"/>
</dbReference>
<evidence type="ECO:0000313" key="4">
    <source>
        <dbReference type="EMBL" id="GAT13237.1"/>
    </source>
</evidence>
<accession>A0A100XAV1</accession>
<dbReference type="Pfam" id="PF20789">
    <property type="entry name" value="4HBT_3C"/>
    <property type="match status" value="1"/>
</dbReference>
<feature type="domain" description="Acyl-CoA thioesterase-like C-terminal" evidence="3">
    <location>
        <begin position="129"/>
        <end position="249"/>
    </location>
</feature>
<organism evidence="4 5">
    <name type="scientific">Mycolicibacterium thermoresistibile</name>
    <name type="common">Mycobacterium thermoresistibile</name>
    <dbReference type="NCBI Taxonomy" id="1797"/>
    <lineage>
        <taxon>Bacteria</taxon>
        <taxon>Bacillati</taxon>
        <taxon>Actinomycetota</taxon>
        <taxon>Actinomycetes</taxon>
        <taxon>Mycobacteriales</taxon>
        <taxon>Mycobacteriaceae</taxon>
        <taxon>Mycolicibacterium</taxon>
    </lineage>
</organism>
<reference evidence="4 5" key="1">
    <citation type="journal article" date="2016" name="Genome Announc.">
        <title>Draft Genome Sequences of Five Rapidly Growing Mycobacterium Species, M. thermoresistibile, M. fortuitum subsp. acetamidolyticum, M. canariasense, M. brisbanense, and M. novocastrense.</title>
        <authorList>
            <person name="Katahira K."/>
            <person name="Ogura Y."/>
            <person name="Gotoh Y."/>
            <person name="Hayashi T."/>
        </authorList>
    </citation>
    <scope>NUCLEOTIDE SEQUENCE [LARGE SCALE GENOMIC DNA]</scope>
    <source>
        <strain evidence="4 5">JCM6362</strain>
    </source>
</reference>
<dbReference type="InterPro" id="IPR049450">
    <property type="entry name" value="ACOT8-like_C"/>
</dbReference>
<evidence type="ECO:0000259" key="3">
    <source>
        <dbReference type="Pfam" id="PF20789"/>
    </source>
</evidence>
<dbReference type="SUPFAM" id="SSF54637">
    <property type="entry name" value="Thioesterase/thiol ester dehydrase-isomerase"/>
    <property type="match status" value="1"/>
</dbReference>
<name>A0A100XAV1_MYCTH</name>
<evidence type="ECO:0000256" key="1">
    <source>
        <dbReference type="SAM" id="MobiDB-lite"/>
    </source>
</evidence>
<comment type="caution">
    <text evidence="4">The sequence shown here is derived from an EMBL/GenBank/DDBJ whole genome shotgun (WGS) entry which is preliminary data.</text>
</comment>
<dbReference type="InterPro" id="IPR042171">
    <property type="entry name" value="Acyl-CoA_hotdog"/>
</dbReference>
<gene>
    <name evidence="4" type="ORF">RMCT_0209</name>
</gene>
<dbReference type="InterPro" id="IPR029069">
    <property type="entry name" value="HotDog_dom_sf"/>
</dbReference>
<dbReference type="STRING" id="1797.RMCT_0209"/>
<dbReference type="OrthoDB" id="4968093at2"/>
<sequence>MSTSDETSERPAHFTVIDGGFQPTPFAQSHWGEDHLNGPALVGLAASCLERRYGAPEFHPSRLTVDLFRAARGVPTTVRTRLVRDGHRVRSAECDIIQEGRTVARASLLQYRRSAAPPGELWCPPREFEFPPQAEQVRAQIGSEAAGWHPTPGEHQNTSRKQYISRPIEVIAGQRNSAFIRAAMAAEATSFVTNLGSRGVGYINGDLTVGLARLPVGETIGVQADSHVAQDGVAVGTAALFDSAGLFGSGLTTAVSNPAAQIEFSGPGLADVR</sequence>
<evidence type="ECO:0000259" key="2">
    <source>
        <dbReference type="Pfam" id="PF13622"/>
    </source>
</evidence>
<proteinExistence type="predicted"/>
<dbReference type="Proteomes" id="UP000069654">
    <property type="component" value="Unassembled WGS sequence"/>
</dbReference>
<dbReference type="AlphaFoldDB" id="A0A100XAV1"/>
<dbReference type="OMA" id="IQADSHH"/>
<feature type="domain" description="Acyl-CoA thioesterase-like N-terminal HotDog" evidence="2">
    <location>
        <begin position="29"/>
        <end position="108"/>
    </location>
</feature>
<dbReference type="Gene3D" id="2.40.160.210">
    <property type="entry name" value="Acyl-CoA thioesterase, double hotdog domain"/>
    <property type="match status" value="1"/>
</dbReference>
<dbReference type="InterPro" id="IPR049449">
    <property type="entry name" value="TesB_ACOT8-like_N"/>
</dbReference>
<feature type="region of interest" description="Disordered" evidence="1">
    <location>
        <begin position="1"/>
        <end position="21"/>
    </location>
</feature>
<reference evidence="5" key="2">
    <citation type="submission" date="2016-02" db="EMBL/GenBank/DDBJ databases">
        <title>Draft genome sequence of five rapidly growing Mycobacterium species.</title>
        <authorList>
            <person name="Katahira K."/>
            <person name="Gotou Y."/>
            <person name="Iida K."/>
            <person name="Ogura Y."/>
            <person name="Hayashi T."/>
        </authorList>
    </citation>
    <scope>NUCLEOTIDE SEQUENCE [LARGE SCALE GENOMIC DNA]</scope>
    <source>
        <strain evidence="5">JCM6362</strain>
    </source>
</reference>
<evidence type="ECO:0000313" key="5">
    <source>
        <dbReference type="Proteomes" id="UP000069654"/>
    </source>
</evidence>
<evidence type="ECO:0008006" key="6">
    <source>
        <dbReference type="Google" id="ProtNLM"/>
    </source>
</evidence>
<dbReference type="RefSeq" id="WP_003923734.1">
    <property type="nucleotide sequence ID" value="NZ_BCTB01000002.1"/>
</dbReference>